<dbReference type="SUPFAM" id="SSF54211">
    <property type="entry name" value="Ribosomal protein S5 domain 2-like"/>
    <property type="match status" value="1"/>
</dbReference>
<dbReference type="HAMAP" id="MF_00227">
    <property type="entry name" value="RNase_P"/>
    <property type="match status" value="1"/>
</dbReference>
<dbReference type="Gene3D" id="3.30.230.10">
    <property type="match status" value="1"/>
</dbReference>
<evidence type="ECO:0000313" key="9">
    <source>
        <dbReference type="Proteomes" id="UP000430670"/>
    </source>
</evidence>
<dbReference type="PANTHER" id="PTHR33992:SF1">
    <property type="entry name" value="RIBONUCLEASE P PROTEIN COMPONENT"/>
    <property type="match status" value="1"/>
</dbReference>
<sequence>MLARRYRLRRNKDFQSVYQRGKSYGGKFVVLYRLQHRSPSPSLSKMKLSRRFGFSVSSKVGKATVRNKIKRIFREICRRHRTELMDGSDIILIARSKIKGIPFRLVEEDVIKLFKRAKLWTGG</sequence>
<evidence type="ECO:0000256" key="2">
    <source>
        <dbReference type="ARBA" id="ARBA00022722"/>
    </source>
</evidence>
<dbReference type="InterPro" id="IPR014721">
    <property type="entry name" value="Ribsml_uS5_D2-typ_fold_subgr"/>
</dbReference>
<reference evidence="8 9" key="1">
    <citation type="submission" date="2019-11" db="EMBL/GenBank/DDBJ databases">
        <title>Whole-genome sequence of a the green, strictly anaerobic photosynthetic bacterium Heliobacillus mobilis DSM 6151.</title>
        <authorList>
            <person name="Kyndt J.A."/>
            <person name="Meyer T.E."/>
        </authorList>
    </citation>
    <scope>NUCLEOTIDE SEQUENCE [LARGE SCALE GENOMIC DNA]</scope>
    <source>
        <strain evidence="8 9">DSM 6151</strain>
    </source>
</reference>
<dbReference type="GO" id="GO:0030677">
    <property type="term" value="C:ribonuclease P complex"/>
    <property type="evidence" value="ECO:0007669"/>
    <property type="project" value="TreeGrafter"/>
</dbReference>
<dbReference type="OrthoDB" id="9810867at2"/>
<keyword evidence="4 6" id="KW-0378">Hydrolase</keyword>
<keyword evidence="2 6" id="KW-0540">Nuclease</keyword>
<gene>
    <name evidence="6 8" type="primary">rnpA</name>
    <name evidence="8" type="ORF">GJ688_16805</name>
</gene>
<keyword evidence="1 6" id="KW-0819">tRNA processing</keyword>
<organism evidence="8 9">
    <name type="scientific">Heliobacterium mobile</name>
    <name type="common">Heliobacillus mobilis</name>
    <dbReference type="NCBI Taxonomy" id="28064"/>
    <lineage>
        <taxon>Bacteria</taxon>
        <taxon>Bacillati</taxon>
        <taxon>Bacillota</taxon>
        <taxon>Clostridia</taxon>
        <taxon>Eubacteriales</taxon>
        <taxon>Heliobacteriaceae</taxon>
        <taxon>Heliobacterium</taxon>
    </lineage>
</organism>
<comment type="caution">
    <text evidence="8">The sequence shown here is derived from an EMBL/GenBank/DDBJ whole genome shotgun (WGS) entry which is preliminary data.</text>
</comment>
<keyword evidence="5 6" id="KW-0694">RNA-binding</keyword>
<evidence type="ECO:0000256" key="6">
    <source>
        <dbReference type="HAMAP-Rule" id="MF_00227"/>
    </source>
</evidence>
<dbReference type="GO" id="GO:0001682">
    <property type="term" value="P:tRNA 5'-leader removal"/>
    <property type="evidence" value="ECO:0007669"/>
    <property type="project" value="UniProtKB-UniRule"/>
</dbReference>
<keyword evidence="3 6" id="KW-0255">Endonuclease</keyword>
<dbReference type="GO" id="GO:0000049">
    <property type="term" value="F:tRNA binding"/>
    <property type="evidence" value="ECO:0007669"/>
    <property type="project" value="UniProtKB-UniRule"/>
</dbReference>
<dbReference type="AlphaFoldDB" id="A0A6I3SNK1"/>
<name>A0A6I3SNK1_HELMO</name>
<dbReference type="GO" id="GO:0004526">
    <property type="term" value="F:ribonuclease P activity"/>
    <property type="evidence" value="ECO:0007669"/>
    <property type="project" value="UniProtKB-UniRule"/>
</dbReference>
<dbReference type="InterPro" id="IPR000100">
    <property type="entry name" value="RNase_P"/>
</dbReference>
<protein>
    <recommendedName>
        <fullName evidence="6 7">Ribonuclease P protein component</fullName>
        <shortName evidence="6">RNase P protein</shortName>
        <shortName evidence="6">RNaseP protein</shortName>
        <ecNumber evidence="6 7">3.1.26.5</ecNumber>
    </recommendedName>
    <alternativeName>
        <fullName evidence="6">Protein C5</fullName>
    </alternativeName>
</protein>
<dbReference type="EC" id="3.1.26.5" evidence="6 7"/>
<comment type="catalytic activity">
    <reaction evidence="6">
        <text>Endonucleolytic cleavage of RNA, removing 5'-extranucleotides from tRNA precursor.</text>
        <dbReference type="EC" id="3.1.26.5"/>
    </reaction>
</comment>
<dbReference type="RefSeq" id="WP_155477682.1">
    <property type="nucleotide sequence ID" value="NZ_WNKU01000029.1"/>
</dbReference>
<dbReference type="EMBL" id="WNKU01000029">
    <property type="protein sequence ID" value="MTV50601.1"/>
    <property type="molecule type" value="Genomic_DNA"/>
</dbReference>
<dbReference type="Proteomes" id="UP000430670">
    <property type="component" value="Unassembled WGS sequence"/>
</dbReference>
<dbReference type="NCBIfam" id="TIGR00188">
    <property type="entry name" value="rnpA"/>
    <property type="match status" value="1"/>
</dbReference>
<dbReference type="PANTHER" id="PTHR33992">
    <property type="entry name" value="RIBONUCLEASE P PROTEIN COMPONENT"/>
    <property type="match status" value="1"/>
</dbReference>
<comment type="similarity">
    <text evidence="6">Belongs to the RnpA family.</text>
</comment>
<evidence type="ECO:0000256" key="4">
    <source>
        <dbReference type="ARBA" id="ARBA00022801"/>
    </source>
</evidence>
<evidence type="ECO:0000256" key="7">
    <source>
        <dbReference type="NCBIfam" id="TIGR00188"/>
    </source>
</evidence>
<evidence type="ECO:0000256" key="1">
    <source>
        <dbReference type="ARBA" id="ARBA00022694"/>
    </source>
</evidence>
<proteinExistence type="inferred from homology"/>
<comment type="subunit">
    <text evidence="6">Consists of a catalytic RNA component (M1 or rnpB) and a protein subunit.</text>
</comment>
<dbReference type="GO" id="GO:0042781">
    <property type="term" value="F:3'-tRNA processing endoribonuclease activity"/>
    <property type="evidence" value="ECO:0007669"/>
    <property type="project" value="TreeGrafter"/>
</dbReference>
<evidence type="ECO:0000313" key="8">
    <source>
        <dbReference type="EMBL" id="MTV50601.1"/>
    </source>
</evidence>
<evidence type="ECO:0000256" key="3">
    <source>
        <dbReference type="ARBA" id="ARBA00022759"/>
    </source>
</evidence>
<dbReference type="InterPro" id="IPR020568">
    <property type="entry name" value="Ribosomal_Su5_D2-typ_SF"/>
</dbReference>
<keyword evidence="9" id="KW-1185">Reference proteome</keyword>
<accession>A0A6I3SNK1</accession>
<dbReference type="Pfam" id="PF00825">
    <property type="entry name" value="Ribonuclease_P"/>
    <property type="match status" value="1"/>
</dbReference>
<comment type="function">
    <text evidence="6">RNaseP catalyzes the removal of the 5'-leader sequence from pre-tRNA to produce the mature 5'-terminus. It can also cleave other RNA substrates such as 4.5S RNA. The protein component plays an auxiliary but essential role in vivo by binding to the 5'-leader sequence and broadening the substrate specificity of the ribozyme.</text>
</comment>
<evidence type="ECO:0000256" key="5">
    <source>
        <dbReference type="ARBA" id="ARBA00022884"/>
    </source>
</evidence>